<sequence length="60" mass="7044">MQILVWYADGVHRLFRGALAQHQLDRWEWTRWVKGSEQPGGFLLLQTLHDVGGQEDRGKR</sequence>
<evidence type="ECO:0000313" key="2">
    <source>
        <dbReference type="Proteomes" id="UP000215771"/>
    </source>
</evidence>
<accession>A0A269PC13</accession>
<evidence type="ECO:0000313" key="1">
    <source>
        <dbReference type="EMBL" id="PAJ69065.1"/>
    </source>
</evidence>
<comment type="caution">
    <text evidence="1">The sequence shown here is derived from an EMBL/GenBank/DDBJ whole genome shotgun (WGS) entry which is preliminary data.</text>
</comment>
<dbReference type="AlphaFoldDB" id="A0A269PC13"/>
<name>A0A269PC13_9CORY</name>
<reference evidence="1 2" key="1">
    <citation type="submission" date="2017-08" db="EMBL/GenBank/DDBJ databases">
        <authorList>
            <person name="de Groot N.N."/>
        </authorList>
    </citation>
    <scope>NUCLEOTIDE SEQUENCE [LARGE SCALE GENOMIC DNA]</scope>
    <source>
        <strain evidence="1 2">NBT06-6</strain>
    </source>
</reference>
<protein>
    <submittedName>
        <fullName evidence="1">Uncharacterized protein</fullName>
    </submittedName>
</protein>
<dbReference type="Proteomes" id="UP000215771">
    <property type="component" value="Unassembled WGS sequence"/>
</dbReference>
<organism evidence="1 2">
    <name type="scientific">Corynebacterium hadale</name>
    <dbReference type="NCBI Taxonomy" id="2026255"/>
    <lineage>
        <taxon>Bacteria</taxon>
        <taxon>Bacillati</taxon>
        <taxon>Actinomycetota</taxon>
        <taxon>Actinomycetes</taxon>
        <taxon>Mycobacteriales</taxon>
        <taxon>Corynebacteriaceae</taxon>
        <taxon>Corynebacterium</taxon>
    </lineage>
</organism>
<dbReference type="EMBL" id="NQMQ01000019">
    <property type="protein sequence ID" value="PAJ69065.1"/>
    <property type="molecule type" value="Genomic_DNA"/>
</dbReference>
<proteinExistence type="predicted"/>
<gene>
    <name evidence="1" type="ORF">CIG21_09420</name>
</gene>